<evidence type="ECO:0000256" key="6">
    <source>
        <dbReference type="ARBA" id="ARBA00022781"/>
    </source>
</evidence>
<evidence type="ECO:0000256" key="11">
    <source>
        <dbReference type="HAMAP-Rule" id="MF_01393"/>
    </source>
</evidence>
<evidence type="ECO:0000256" key="7">
    <source>
        <dbReference type="ARBA" id="ARBA00022989"/>
    </source>
</evidence>
<evidence type="ECO:0000256" key="3">
    <source>
        <dbReference type="ARBA" id="ARBA00022448"/>
    </source>
</evidence>
<gene>
    <name evidence="11" type="primary">atpB</name>
    <name evidence="14" type="ORF">HME9304_01579</name>
</gene>
<keyword evidence="5 11" id="KW-0812">Transmembrane</keyword>
<dbReference type="HAMAP" id="MF_01393">
    <property type="entry name" value="ATP_synth_a_bact"/>
    <property type="match status" value="1"/>
</dbReference>
<keyword evidence="8 11" id="KW-0406">Ion transport</keyword>
<dbReference type="Pfam" id="PF00119">
    <property type="entry name" value="ATP-synt_A"/>
    <property type="match status" value="1"/>
</dbReference>
<feature type="transmembrane region" description="Helical" evidence="11">
    <location>
        <begin position="272"/>
        <end position="291"/>
    </location>
</feature>
<keyword evidence="7 11" id="KW-1133">Transmembrane helix</keyword>
<keyword evidence="3 11" id="KW-0813">Transport</keyword>
<dbReference type="CDD" id="cd00310">
    <property type="entry name" value="ATP-synt_Fo_a_6"/>
    <property type="match status" value="1"/>
</dbReference>
<protein>
    <recommendedName>
        <fullName evidence="11 12">ATP synthase subunit a</fullName>
    </recommendedName>
    <alternativeName>
        <fullName evidence="11">ATP synthase F0 sector subunit a</fullName>
    </alternativeName>
    <alternativeName>
        <fullName evidence="11">F-ATPase subunit 6</fullName>
    </alternativeName>
</protein>
<evidence type="ECO:0000256" key="4">
    <source>
        <dbReference type="ARBA" id="ARBA00022547"/>
    </source>
</evidence>
<keyword evidence="6 11" id="KW-0375">Hydrogen ion transport</keyword>
<evidence type="ECO:0000256" key="13">
    <source>
        <dbReference type="SAM" id="SignalP"/>
    </source>
</evidence>
<dbReference type="GO" id="GO:0046933">
    <property type="term" value="F:proton-transporting ATP synthase activity, rotational mechanism"/>
    <property type="evidence" value="ECO:0007669"/>
    <property type="project" value="UniProtKB-UniRule"/>
</dbReference>
<evidence type="ECO:0000256" key="8">
    <source>
        <dbReference type="ARBA" id="ARBA00023065"/>
    </source>
</evidence>
<feature type="signal peptide" evidence="13">
    <location>
        <begin position="1"/>
        <end position="23"/>
    </location>
</feature>
<dbReference type="InterPro" id="IPR045083">
    <property type="entry name" value="ATP_synth_F0_asu_bact/mt"/>
</dbReference>
<reference evidence="14 15" key="1">
    <citation type="submission" date="2018-06" db="EMBL/GenBank/DDBJ databases">
        <title>Spongiibacterium sp. HME9304 Genome sequencing and assembly.</title>
        <authorList>
            <person name="Kang H."/>
            <person name="Kim H."/>
            <person name="Joh K."/>
        </authorList>
    </citation>
    <scope>NUCLEOTIDE SEQUENCE [LARGE SCALE GENOMIC DNA]</scope>
    <source>
        <strain evidence="14 15">HME9304</strain>
    </source>
</reference>
<dbReference type="InterPro" id="IPR035908">
    <property type="entry name" value="F0_ATP_A_sf"/>
</dbReference>
<dbReference type="AlphaFoldDB" id="A0A2Z4LRW4"/>
<dbReference type="GO" id="GO:0005886">
    <property type="term" value="C:plasma membrane"/>
    <property type="evidence" value="ECO:0007669"/>
    <property type="project" value="UniProtKB-SubCell"/>
</dbReference>
<evidence type="ECO:0000256" key="1">
    <source>
        <dbReference type="ARBA" id="ARBA00004141"/>
    </source>
</evidence>
<dbReference type="PANTHER" id="PTHR11410:SF0">
    <property type="entry name" value="ATP SYNTHASE SUBUNIT A"/>
    <property type="match status" value="1"/>
</dbReference>
<feature type="transmembrane region" description="Helical" evidence="11">
    <location>
        <begin position="297"/>
        <end position="318"/>
    </location>
</feature>
<comment type="function">
    <text evidence="11 12">Key component of the proton channel; it plays a direct role in the translocation of protons across the membrane.</text>
</comment>
<dbReference type="Gene3D" id="1.20.120.220">
    <property type="entry name" value="ATP synthase, F0 complex, subunit A"/>
    <property type="match status" value="1"/>
</dbReference>
<keyword evidence="15" id="KW-1185">Reference proteome</keyword>
<dbReference type="InterPro" id="IPR000568">
    <property type="entry name" value="ATP_synth_F0_asu"/>
</dbReference>
<keyword evidence="13" id="KW-0732">Signal</keyword>
<dbReference type="EMBL" id="CP030104">
    <property type="protein sequence ID" value="AWX44576.1"/>
    <property type="molecule type" value="Genomic_DNA"/>
</dbReference>
<dbReference type="SUPFAM" id="SSF81336">
    <property type="entry name" value="F1F0 ATP synthase subunit A"/>
    <property type="match status" value="1"/>
</dbReference>
<dbReference type="PRINTS" id="PR00123">
    <property type="entry name" value="ATPASEA"/>
</dbReference>
<accession>A0A2Z4LRW4</accession>
<feature type="transmembrane region" description="Helical" evidence="11">
    <location>
        <begin position="232"/>
        <end position="251"/>
    </location>
</feature>
<keyword evidence="10 11" id="KW-0066">ATP synthesis</keyword>
<evidence type="ECO:0000256" key="2">
    <source>
        <dbReference type="ARBA" id="ARBA00006810"/>
    </source>
</evidence>
<evidence type="ECO:0000256" key="12">
    <source>
        <dbReference type="RuleBase" id="RU000483"/>
    </source>
</evidence>
<sequence>MRKTFFTKFLLVPTLLLGQLSFASEKDTEAEENGKSLKSEIKEYISHHLQDAHDFSLFSYTKENGEHKYVGFPLPVILWDEGLKVFSSSKFHHGETLAEVDGNFYKLYHSKIYRTDAEGTINYDRDHHPTNVKPLDFSITKNVVMIIITGALMLWLFTSLARSYAKNNGVPTGAGRFFEPIVLYIRDDIARPNIGEKRYKKYMPFLLTIFFFIWFLNMFGMTPLGVNVTGNIAITFALALMVFLITNFTGTKDYWMHQFNPLGDSMPWYAKIPLYIILVPIEILGLFIKPFSLLIRLYANMQAGHIVLMSLIGLMFIFKSWIGSPLSFGLAFAISLIEILVALLQAYIFTMLSALYFGFASEEHDHGHDDEPELAHL</sequence>
<evidence type="ECO:0000256" key="9">
    <source>
        <dbReference type="ARBA" id="ARBA00023136"/>
    </source>
</evidence>
<evidence type="ECO:0000256" key="5">
    <source>
        <dbReference type="ARBA" id="ARBA00022692"/>
    </source>
</evidence>
<feature type="transmembrane region" description="Helical" evidence="11">
    <location>
        <begin position="205"/>
        <end position="226"/>
    </location>
</feature>
<feature type="chain" id="PRO_5016250916" description="ATP synthase subunit a" evidence="13">
    <location>
        <begin position="24"/>
        <end position="377"/>
    </location>
</feature>
<evidence type="ECO:0000313" key="14">
    <source>
        <dbReference type="EMBL" id="AWX44576.1"/>
    </source>
</evidence>
<name>A0A2Z4LRW4_9FLAO</name>
<dbReference type="PANTHER" id="PTHR11410">
    <property type="entry name" value="ATP SYNTHASE SUBUNIT A"/>
    <property type="match status" value="1"/>
</dbReference>
<dbReference type="RefSeq" id="WP_112378042.1">
    <property type="nucleotide sequence ID" value="NZ_CP030104.1"/>
</dbReference>
<dbReference type="OrthoDB" id="9809130at2"/>
<comment type="subcellular location">
    <subcellularLocation>
        <location evidence="11 12">Cell membrane</location>
        <topology evidence="11 12">Multi-pass membrane protein</topology>
    </subcellularLocation>
    <subcellularLocation>
        <location evidence="1">Membrane</location>
        <topology evidence="1">Multi-pass membrane protein</topology>
    </subcellularLocation>
</comment>
<dbReference type="GO" id="GO:0045259">
    <property type="term" value="C:proton-transporting ATP synthase complex"/>
    <property type="evidence" value="ECO:0007669"/>
    <property type="project" value="UniProtKB-KW"/>
</dbReference>
<proteinExistence type="inferred from homology"/>
<keyword evidence="11" id="KW-1003">Cell membrane</keyword>
<evidence type="ECO:0000313" key="15">
    <source>
        <dbReference type="Proteomes" id="UP000248536"/>
    </source>
</evidence>
<dbReference type="KEGG" id="spon:HME9304_01579"/>
<dbReference type="NCBIfam" id="TIGR01131">
    <property type="entry name" value="ATP_synt_6_or_A"/>
    <property type="match status" value="1"/>
</dbReference>
<feature type="transmembrane region" description="Helical" evidence="11">
    <location>
        <begin position="143"/>
        <end position="161"/>
    </location>
</feature>
<comment type="similarity">
    <text evidence="2 11 12">Belongs to the ATPase A chain family.</text>
</comment>
<organism evidence="14 15">
    <name type="scientific">Flagellimonas maritima</name>
    <dbReference type="NCBI Taxonomy" id="1383885"/>
    <lineage>
        <taxon>Bacteria</taxon>
        <taxon>Pseudomonadati</taxon>
        <taxon>Bacteroidota</taxon>
        <taxon>Flavobacteriia</taxon>
        <taxon>Flavobacteriales</taxon>
        <taxon>Flavobacteriaceae</taxon>
        <taxon>Flagellimonas</taxon>
    </lineage>
</organism>
<evidence type="ECO:0000256" key="10">
    <source>
        <dbReference type="ARBA" id="ARBA00023310"/>
    </source>
</evidence>
<keyword evidence="4 11" id="KW-0138">CF(0)</keyword>
<feature type="transmembrane region" description="Helical" evidence="11">
    <location>
        <begin position="330"/>
        <end position="359"/>
    </location>
</feature>
<dbReference type="Proteomes" id="UP000248536">
    <property type="component" value="Chromosome"/>
</dbReference>
<keyword evidence="9 11" id="KW-0472">Membrane</keyword>